<gene>
    <name evidence="1" type="ORF">HYFRA_00004121</name>
</gene>
<dbReference type="EMBL" id="CAJVRL010000025">
    <property type="protein sequence ID" value="CAG8949798.1"/>
    <property type="molecule type" value="Genomic_DNA"/>
</dbReference>
<evidence type="ECO:0008006" key="3">
    <source>
        <dbReference type="Google" id="ProtNLM"/>
    </source>
</evidence>
<sequence length="333" mass="36511">MEHSSILTTPPSNISSQTFHIAGILTDIYGLQELPSSCKSVTVLWLLNPRLKTKEDMASIASKCIESWNQESGEKKTGLLAIAFDQRNHGTREVTPLSNESWRQGNENHAQDMFSIYHGTACDTSLLIDHLGSYILLAQDDPSIDRHMVLGVSLGGHAAWQVLFCEPRITAGVVIIGCPDYINVMTDRARLSKLPTYTSTNGATFLGSKHFPQSLITAAQKYDPKSLLFGTSPIPSLSPSEQSRLRPILDSTIKGKRILVCSGADDKLVPYKSSEPFLTFLKEATGKDGWWNGDVYLEDNVYPGVGHAFSEGMVRDAIRFVNDTLASPPAAKI</sequence>
<dbReference type="PANTHER" id="PTHR47381:SF3">
    <property type="entry name" value="ALPHA_BETA-HYDROLASES SUPERFAMILY PROTEIN"/>
    <property type="match status" value="1"/>
</dbReference>
<dbReference type="AlphaFoldDB" id="A0A9N9KN93"/>
<dbReference type="OrthoDB" id="2152248at2759"/>
<keyword evidence="2" id="KW-1185">Reference proteome</keyword>
<dbReference type="SUPFAM" id="SSF53474">
    <property type="entry name" value="alpha/beta-Hydrolases"/>
    <property type="match status" value="1"/>
</dbReference>
<name>A0A9N9KN93_9HELO</name>
<accession>A0A9N9KN93</accession>
<proteinExistence type="predicted"/>
<reference evidence="1" key="1">
    <citation type="submission" date="2021-07" db="EMBL/GenBank/DDBJ databases">
        <authorList>
            <person name="Durling M."/>
        </authorList>
    </citation>
    <scope>NUCLEOTIDE SEQUENCE</scope>
</reference>
<dbReference type="InterPro" id="IPR029058">
    <property type="entry name" value="AB_hydrolase_fold"/>
</dbReference>
<evidence type="ECO:0000313" key="1">
    <source>
        <dbReference type="EMBL" id="CAG8949798.1"/>
    </source>
</evidence>
<comment type="caution">
    <text evidence="1">The sequence shown here is derived from an EMBL/GenBank/DDBJ whole genome shotgun (WGS) entry which is preliminary data.</text>
</comment>
<evidence type="ECO:0000313" key="2">
    <source>
        <dbReference type="Proteomes" id="UP000696280"/>
    </source>
</evidence>
<dbReference type="PANTHER" id="PTHR47381">
    <property type="entry name" value="ALPHA/BETA-HYDROLASES SUPERFAMILY PROTEIN"/>
    <property type="match status" value="1"/>
</dbReference>
<organism evidence="1 2">
    <name type="scientific">Hymenoscyphus fraxineus</name>
    <dbReference type="NCBI Taxonomy" id="746836"/>
    <lineage>
        <taxon>Eukaryota</taxon>
        <taxon>Fungi</taxon>
        <taxon>Dikarya</taxon>
        <taxon>Ascomycota</taxon>
        <taxon>Pezizomycotina</taxon>
        <taxon>Leotiomycetes</taxon>
        <taxon>Helotiales</taxon>
        <taxon>Helotiaceae</taxon>
        <taxon>Hymenoscyphus</taxon>
    </lineage>
</organism>
<protein>
    <recommendedName>
        <fullName evidence="3">Alpha/beta-hydrolase</fullName>
    </recommendedName>
</protein>
<dbReference type="Gene3D" id="3.40.50.1820">
    <property type="entry name" value="alpha/beta hydrolase"/>
    <property type="match status" value="1"/>
</dbReference>
<dbReference type="Proteomes" id="UP000696280">
    <property type="component" value="Unassembled WGS sequence"/>
</dbReference>